<dbReference type="GO" id="GO:0005654">
    <property type="term" value="C:nucleoplasm"/>
    <property type="evidence" value="ECO:0007669"/>
    <property type="project" value="TreeGrafter"/>
</dbReference>
<evidence type="ECO:0000256" key="4">
    <source>
        <dbReference type="SAM" id="MobiDB-lite"/>
    </source>
</evidence>
<proteinExistence type="inferred from homology"/>
<dbReference type="InterPro" id="IPR005343">
    <property type="entry name" value="Noc2"/>
</dbReference>
<dbReference type="AlphaFoldDB" id="A0A7K8QIE5"/>
<comment type="similarity">
    <text evidence="2">Belongs to the NOC2 family.</text>
</comment>
<gene>
    <name evidence="5" type="primary">Noc2l</name>
    <name evidence="5" type="ORF">SMICAP_R00197</name>
</gene>
<feature type="compositionally biased region" description="Acidic residues" evidence="4">
    <location>
        <begin position="38"/>
        <end position="47"/>
    </location>
</feature>
<feature type="region of interest" description="Disordered" evidence="4">
    <location>
        <begin position="35"/>
        <end position="74"/>
    </location>
</feature>
<evidence type="ECO:0000256" key="2">
    <source>
        <dbReference type="ARBA" id="ARBA00005907"/>
    </source>
</evidence>
<comment type="caution">
    <text evidence="5">The sequence shown here is derived from an EMBL/GenBank/DDBJ whole genome shotgun (WGS) entry which is preliminary data.</text>
</comment>
<protein>
    <submittedName>
        <fullName evidence="5">NOC2L protein</fullName>
    </submittedName>
</protein>
<dbReference type="PANTHER" id="PTHR12687">
    <property type="entry name" value="NUCLEOLAR COMPLEX 2 AND RAD4-RELATED"/>
    <property type="match status" value="1"/>
</dbReference>
<evidence type="ECO:0000256" key="1">
    <source>
        <dbReference type="ARBA" id="ARBA00004123"/>
    </source>
</evidence>
<sequence>RKKGKASEHKDQLSRLKDRDPEFYRFLEENDRTLLDFDASDSSEEEDPVHRPPDTLEEASDEDDDDEEEEQEKVKKKRISFISVSLKMVEDWKKAAKRNLTPKLFHEITQAYKAAVATTKGDSGGDPSKFQVTDTAVFNALVSFCVRDLFHYLHELLLPRAPKNRGKMVLPSTSPLWGKLRLDIKVYLGCTIQLLSCLTEASVGAAVLQHVNSIVPYYLSFPKQCRALLKQTITLWSTGEETVRVLAFLVLNKICRHKKDVYLSPLLKQMYIAFVKNSRFTSPNVLPMITFMQRTLTEMFALDTHTSYQHAFIYIRQLAIHLRSAMTVRKKENFQSVYNWQYIHCLYFWCRVLSTIYPSEVMEPLIYPLTQVIIGCIKLVPTNRFYPLRMHCIRALTLLSENTRTFIPVLPFILEVFQQVDFNKKPGRMSSKPINFAVILKLSNANLQEKAFRDGLIDQLYDLLLEYLHCQAYSIGFPELVLPTVIQLKSFLKECKVANYCKPIRQLLEKLQENSAYISSKRQRAAFGVASREAVEQWEKQVKEEGTPLTKYYTQWKKLREKEIQLEISGKERLEDLNFPEIKRKKHDERKEEDKKEFKDLFEMDSDSDEENSGFSVKGKAKAKQVSDDSSEESSKEYGEDDDDEEGSYEIEDDEEELEEDSESE</sequence>
<dbReference type="GO" id="GO:0042393">
    <property type="term" value="F:histone binding"/>
    <property type="evidence" value="ECO:0007669"/>
    <property type="project" value="TreeGrafter"/>
</dbReference>
<evidence type="ECO:0000256" key="3">
    <source>
        <dbReference type="ARBA" id="ARBA00023242"/>
    </source>
</evidence>
<keyword evidence="6" id="KW-1185">Reference proteome</keyword>
<feature type="non-terminal residue" evidence="5">
    <location>
        <position position="665"/>
    </location>
</feature>
<dbReference type="SUPFAM" id="SSF48371">
    <property type="entry name" value="ARM repeat"/>
    <property type="match status" value="1"/>
</dbReference>
<accession>A0A7K8QIE5</accession>
<feature type="compositionally biased region" description="Acidic residues" evidence="4">
    <location>
        <begin position="603"/>
        <end position="612"/>
    </location>
</feature>
<dbReference type="InterPro" id="IPR016024">
    <property type="entry name" value="ARM-type_fold"/>
</dbReference>
<reference evidence="5 6" key="1">
    <citation type="submission" date="2019-09" db="EMBL/GenBank/DDBJ databases">
        <title>Bird 10,000 Genomes (B10K) Project - Family phase.</title>
        <authorList>
            <person name="Zhang G."/>
        </authorList>
    </citation>
    <scope>NUCLEOTIDE SEQUENCE [LARGE SCALE GENOMIC DNA]</scope>
    <source>
        <strain evidence="5">B10K-CU-031-20</strain>
    </source>
</reference>
<dbReference type="Proteomes" id="UP000567624">
    <property type="component" value="Unassembled WGS sequence"/>
</dbReference>
<feature type="compositionally biased region" description="Acidic residues" evidence="4">
    <location>
        <begin position="639"/>
        <end position="665"/>
    </location>
</feature>
<feature type="region of interest" description="Disordered" evidence="4">
    <location>
        <begin position="585"/>
        <end position="665"/>
    </location>
</feature>
<feature type="compositionally biased region" description="Basic and acidic residues" evidence="4">
    <location>
        <begin position="589"/>
        <end position="602"/>
    </location>
</feature>
<dbReference type="GO" id="GO:0030691">
    <property type="term" value="C:Noc2p-Noc3p complex"/>
    <property type="evidence" value="ECO:0007669"/>
    <property type="project" value="TreeGrafter"/>
</dbReference>
<comment type="subcellular location">
    <subcellularLocation>
        <location evidence="1">Nucleus</location>
    </subcellularLocation>
</comment>
<feature type="non-terminal residue" evidence="5">
    <location>
        <position position="1"/>
    </location>
</feature>
<dbReference type="GO" id="GO:0003714">
    <property type="term" value="F:transcription corepressor activity"/>
    <property type="evidence" value="ECO:0007669"/>
    <property type="project" value="TreeGrafter"/>
</dbReference>
<feature type="compositionally biased region" description="Acidic residues" evidence="4">
    <location>
        <begin position="55"/>
        <end position="71"/>
    </location>
</feature>
<name>A0A7K8QIE5_9PASS</name>
<dbReference type="Pfam" id="PF03715">
    <property type="entry name" value="Noc2"/>
    <property type="match status" value="1"/>
</dbReference>
<keyword evidence="3" id="KW-0539">Nucleus</keyword>
<organism evidence="5 6">
    <name type="scientific">Smithornis capensis</name>
    <dbReference type="NCBI Taxonomy" id="363769"/>
    <lineage>
        <taxon>Eukaryota</taxon>
        <taxon>Metazoa</taxon>
        <taxon>Chordata</taxon>
        <taxon>Craniata</taxon>
        <taxon>Vertebrata</taxon>
        <taxon>Euteleostomi</taxon>
        <taxon>Archelosauria</taxon>
        <taxon>Archosauria</taxon>
        <taxon>Dinosauria</taxon>
        <taxon>Saurischia</taxon>
        <taxon>Theropoda</taxon>
        <taxon>Coelurosauria</taxon>
        <taxon>Aves</taxon>
        <taxon>Neognathae</taxon>
        <taxon>Neoaves</taxon>
        <taxon>Telluraves</taxon>
        <taxon>Australaves</taxon>
        <taxon>Passeriformes</taxon>
        <taxon>Eurylaimidae</taxon>
        <taxon>Smithornis</taxon>
    </lineage>
</organism>
<dbReference type="GO" id="GO:0042273">
    <property type="term" value="P:ribosomal large subunit biogenesis"/>
    <property type="evidence" value="ECO:0007669"/>
    <property type="project" value="TreeGrafter"/>
</dbReference>
<dbReference type="PANTHER" id="PTHR12687:SF4">
    <property type="entry name" value="NUCLEOLAR COMPLEX PROTEIN 2 HOMOLOG"/>
    <property type="match status" value="1"/>
</dbReference>
<evidence type="ECO:0000313" key="5">
    <source>
        <dbReference type="EMBL" id="NXF05341.1"/>
    </source>
</evidence>
<evidence type="ECO:0000313" key="6">
    <source>
        <dbReference type="Proteomes" id="UP000567624"/>
    </source>
</evidence>
<dbReference type="GO" id="GO:0000122">
    <property type="term" value="P:negative regulation of transcription by RNA polymerase II"/>
    <property type="evidence" value="ECO:0007669"/>
    <property type="project" value="TreeGrafter"/>
</dbReference>
<dbReference type="GO" id="GO:0030690">
    <property type="term" value="C:Noc1p-Noc2p complex"/>
    <property type="evidence" value="ECO:0007669"/>
    <property type="project" value="TreeGrafter"/>
</dbReference>
<dbReference type="EMBL" id="VWYW01000103">
    <property type="protein sequence ID" value="NXF05341.1"/>
    <property type="molecule type" value="Genomic_DNA"/>
</dbReference>
<dbReference type="GO" id="GO:0005730">
    <property type="term" value="C:nucleolus"/>
    <property type="evidence" value="ECO:0007669"/>
    <property type="project" value="TreeGrafter"/>
</dbReference>